<dbReference type="EMBL" id="MU839003">
    <property type="protein sequence ID" value="KAK1769309.1"/>
    <property type="molecule type" value="Genomic_DNA"/>
</dbReference>
<keyword evidence="2" id="KW-0560">Oxidoreductase</keyword>
<organism evidence="3 4">
    <name type="scientific">Phialemonium atrogriseum</name>
    <dbReference type="NCBI Taxonomy" id="1093897"/>
    <lineage>
        <taxon>Eukaryota</taxon>
        <taxon>Fungi</taxon>
        <taxon>Dikarya</taxon>
        <taxon>Ascomycota</taxon>
        <taxon>Pezizomycotina</taxon>
        <taxon>Sordariomycetes</taxon>
        <taxon>Sordariomycetidae</taxon>
        <taxon>Cephalothecales</taxon>
        <taxon>Cephalothecaceae</taxon>
        <taxon>Phialemonium</taxon>
    </lineage>
</organism>
<comment type="caution">
    <text evidence="3">The sequence shown here is derived from an EMBL/GenBank/DDBJ whole genome shotgun (WGS) entry which is preliminary data.</text>
</comment>
<gene>
    <name evidence="3" type="ORF">QBC33DRAFT_577100</name>
</gene>
<comment type="similarity">
    <text evidence="1">Belongs to the short-chain dehydrogenases/reductases (SDR) family.</text>
</comment>
<evidence type="ECO:0000313" key="3">
    <source>
        <dbReference type="EMBL" id="KAK1769309.1"/>
    </source>
</evidence>
<evidence type="ECO:0000256" key="1">
    <source>
        <dbReference type="ARBA" id="ARBA00006484"/>
    </source>
</evidence>
<protein>
    <recommendedName>
        <fullName evidence="5">Ketoreductase (KR) domain-containing protein</fullName>
    </recommendedName>
</protein>
<proteinExistence type="inferred from homology"/>
<dbReference type="Proteomes" id="UP001244011">
    <property type="component" value="Unassembled WGS sequence"/>
</dbReference>
<evidence type="ECO:0008006" key="5">
    <source>
        <dbReference type="Google" id="ProtNLM"/>
    </source>
</evidence>
<dbReference type="AlphaFoldDB" id="A0AAJ0C5Y0"/>
<reference evidence="3" key="1">
    <citation type="submission" date="2023-06" db="EMBL/GenBank/DDBJ databases">
        <title>Genome-scale phylogeny and comparative genomics of the fungal order Sordariales.</title>
        <authorList>
            <consortium name="Lawrence Berkeley National Laboratory"/>
            <person name="Hensen N."/>
            <person name="Bonometti L."/>
            <person name="Westerberg I."/>
            <person name="Brannstrom I.O."/>
            <person name="Guillou S."/>
            <person name="Cros-Aarteil S."/>
            <person name="Calhoun S."/>
            <person name="Haridas S."/>
            <person name="Kuo A."/>
            <person name="Mondo S."/>
            <person name="Pangilinan J."/>
            <person name="Riley R."/>
            <person name="Labutti K."/>
            <person name="Andreopoulos B."/>
            <person name="Lipzen A."/>
            <person name="Chen C."/>
            <person name="Yanf M."/>
            <person name="Daum C."/>
            <person name="Ng V."/>
            <person name="Clum A."/>
            <person name="Steindorff A."/>
            <person name="Ohm R."/>
            <person name="Martin F."/>
            <person name="Silar P."/>
            <person name="Natvig D."/>
            <person name="Lalanne C."/>
            <person name="Gautier V."/>
            <person name="Ament-Velasquez S.L."/>
            <person name="Kruys A."/>
            <person name="Hutchinson M.I."/>
            <person name="Powell A.J."/>
            <person name="Barry K."/>
            <person name="Miller A.N."/>
            <person name="Grigoriev I.V."/>
            <person name="Debuchy R."/>
            <person name="Gladieux P."/>
            <person name="Thoren M.H."/>
            <person name="Johannesson H."/>
        </authorList>
    </citation>
    <scope>NUCLEOTIDE SEQUENCE</scope>
    <source>
        <strain evidence="3">8032-3</strain>
    </source>
</reference>
<name>A0AAJ0C5Y0_9PEZI</name>
<keyword evidence="4" id="KW-1185">Reference proteome</keyword>
<dbReference type="GO" id="GO:0016491">
    <property type="term" value="F:oxidoreductase activity"/>
    <property type="evidence" value="ECO:0007669"/>
    <property type="project" value="UniProtKB-KW"/>
</dbReference>
<evidence type="ECO:0000313" key="4">
    <source>
        <dbReference type="Proteomes" id="UP001244011"/>
    </source>
</evidence>
<dbReference type="Gene3D" id="3.40.50.720">
    <property type="entry name" value="NAD(P)-binding Rossmann-like Domain"/>
    <property type="match status" value="2"/>
</dbReference>
<dbReference type="PANTHER" id="PTHR24320">
    <property type="entry name" value="RETINOL DEHYDROGENASE"/>
    <property type="match status" value="1"/>
</dbReference>
<dbReference type="GeneID" id="85314150"/>
<sequence>MTSPRFNKWTAGTEVARALEDQIRGKQVLITGASPQSLGEAAALAIATAKPAVLILASRTPSKLNAVARHVREVIEGCSSPASTASADGTSSTIVETVQLDLASQASLLLPQLLEAASNGPAGSTRVVNVSSSAHRISPLRFGDYNFEGKPLPQNEKPRAGFPGTVAYAMSKCANVLFTVALKERLRERGIDSFAVDPGVIRTGLTKEIGPGLRKQLESLPQDGWQSPDQGCAVLLVAAFDPSLSGSEAIYLQDSQISRPASHASDKVKAQRL</sequence>
<evidence type="ECO:0000256" key="2">
    <source>
        <dbReference type="ARBA" id="ARBA00023002"/>
    </source>
</evidence>
<dbReference type="PANTHER" id="PTHR24320:SF283">
    <property type="entry name" value="RETINOL DEHYDROGENASE 11"/>
    <property type="match status" value="1"/>
</dbReference>
<dbReference type="RefSeq" id="XP_060285522.1">
    <property type="nucleotide sequence ID" value="XM_060430963.1"/>
</dbReference>
<dbReference type="InterPro" id="IPR036291">
    <property type="entry name" value="NAD(P)-bd_dom_sf"/>
</dbReference>
<accession>A0AAJ0C5Y0</accession>
<dbReference type="SUPFAM" id="SSF51735">
    <property type="entry name" value="NAD(P)-binding Rossmann-fold domains"/>
    <property type="match status" value="1"/>
</dbReference>